<dbReference type="AlphaFoldDB" id="A0A8T2QTR8"/>
<reference evidence="1" key="1">
    <citation type="submission" date="2021-08" db="EMBL/GenBank/DDBJ databases">
        <title>WGS assembly of Ceratopteris richardii.</title>
        <authorList>
            <person name="Marchant D.B."/>
            <person name="Chen G."/>
            <person name="Jenkins J."/>
            <person name="Shu S."/>
            <person name="Leebens-Mack J."/>
            <person name="Grimwood J."/>
            <person name="Schmutz J."/>
            <person name="Soltis P."/>
            <person name="Soltis D."/>
            <person name="Chen Z.-H."/>
        </authorList>
    </citation>
    <scope>NUCLEOTIDE SEQUENCE</scope>
    <source>
        <strain evidence="1">Whitten #5841</strain>
        <tissue evidence="1">Leaf</tissue>
    </source>
</reference>
<dbReference type="Proteomes" id="UP000825935">
    <property type="component" value="Chromosome 32"/>
</dbReference>
<comment type="caution">
    <text evidence="1">The sequence shown here is derived from an EMBL/GenBank/DDBJ whole genome shotgun (WGS) entry which is preliminary data.</text>
</comment>
<dbReference type="EMBL" id="CM035437">
    <property type="protein sequence ID" value="KAH7287419.1"/>
    <property type="molecule type" value="Genomic_DNA"/>
</dbReference>
<keyword evidence="2" id="KW-1185">Reference proteome</keyword>
<name>A0A8T2QTR8_CERRI</name>
<organism evidence="1 2">
    <name type="scientific">Ceratopteris richardii</name>
    <name type="common">Triangle waterfern</name>
    <dbReference type="NCBI Taxonomy" id="49495"/>
    <lineage>
        <taxon>Eukaryota</taxon>
        <taxon>Viridiplantae</taxon>
        <taxon>Streptophyta</taxon>
        <taxon>Embryophyta</taxon>
        <taxon>Tracheophyta</taxon>
        <taxon>Polypodiopsida</taxon>
        <taxon>Polypodiidae</taxon>
        <taxon>Polypodiales</taxon>
        <taxon>Pteridineae</taxon>
        <taxon>Pteridaceae</taxon>
        <taxon>Parkerioideae</taxon>
        <taxon>Ceratopteris</taxon>
    </lineage>
</organism>
<gene>
    <name evidence="1" type="ORF">KP509_32G055400</name>
</gene>
<accession>A0A8T2QTR8</accession>
<evidence type="ECO:0000313" key="2">
    <source>
        <dbReference type="Proteomes" id="UP000825935"/>
    </source>
</evidence>
<sequence>MDSALGGAMGNARAASMDSIRYRSLLVRVFLCTRRSFGCASVLPVVADVADDLPMKTRNASGAKLEVSCKNVHYEMAAGTLLGNVLNEQRRFYKDFLFNLLEQRALLNSIREELGLQKIYSDIRKETLALSEEAIFSLPGRKIKTETMVSEVGKLSYLDAGADELRIKRVKNEVDLQYYIDDKTLESRAEVAVDSIKRVLSESTEVVVAGKASEVCKERSTGVPDNTSDGGNLVNLSKMASRKGELTAKKDNENSFQHPPWPEWERLLESLRQYMPKTVDQDTGNELFNDTTLLKRALVKYAQAQEGAFSSLSQEDLLELLQHDLPSMDAKTAAGKKKLKDYLESDKNHSRKVPQAKLTDVIRLLYRAIRSMPMLGDTFPAKLRTAVISILNVLDTVSNAQSKARKLELANSNAFSSISGVNEEIIQSKNGFSEGIKSVDEEEDFRKIRDMHGSLDPPKYGSLKERVDARRQRLARESKEKEDASLQQSRSIVLQDLKFASEKSTTAAKKSKDIDIAPRNFEPFDALILSYDSDGHERLKSPQNCVYGASEYQFIAKKVEEHYYKSGTKDINCSSFPHAKNFDEELIFEDVEESDSDTDMEGFDDLICKS</sequence>
<protein>
    <submittedName>
        <fullName evidence="1">Uncharacterized protein</fullName>
    </submittedName>
</protein>
<dbReference type="OrthoDB" id="1999216at2759"/>
<proteinExistence type="predicted"/>
<evidence type="ECO:0000313" key="1">
    <source>
        <dbReference type="EMBL" id="KAH7287419.1"/>
    </source>
</evidence>